<dbReference type="Gramene" id="PRQ20589">
    <property type="protein sequence ID" value="PRQ20589"/>
    <property type="gene ID" value="RchiOBHm_Chr7g0229811"/>
</dbReference>
<comment type="caution">
    <text evidence="1">The sequence shown here is derived from an EMBL/GenBank/DDBJ whole genome shotgun (WGS) entry which is preliminary data.</text>
</comment>
<gene>
    <name evidence="1" type="ORF">RchiOBHm_Chr7g0229811</name>
</gene>
<reference evidence="1 2" key="1">
    <citation type="journal article" date="2018" name="Nat. Genet.">
        <title>The Rosa genome provides new insights in the design of modern roses.</title>
        <authorList>
            <person name="Bendahmane M."/>
        </authorList>
    </citation>
    <scope>NUCLEOTIDE SEQUENCE [LARGE SCALE GENOMIC DNA]</scope>
    <source>
        <strain evidence="2">cv. Old Blush</strain>
    </source>
</reference>
<evidence type="ECO:0000313" key="1">
    <source>
        <dbReference type="EMBL" id="PRQ20589.1"/>
    </source>
</evidence>
<proteinExistence type="predicted"/>
<protein>
    <submittedName>
        <fullName evidence="1">Uncharacterized protein</fullName>
    </submittedName>
</protein>
<name>A0A2P6PF84_ROSCH</name>
<evidence type="ECO:0000313" key="2">
    <source>
        <dbReference type="Proteomes" id="UP000238479"/>
    </source>
</evidence>
<accession>A0A2P6PF84</accession>
<sequence length="50" mass="5465">MILRVWVPLRECFEGGIIVASCHVCTSGVKSRVAVLGPEIHSYSPPELVK</sequence>
<keyword evidence="2" id="KW-1185">Reference proteome</keyword>
<dbReference type="Proteomes" id="UP000238479">
    <property type="component" value="Chromosome 7"/>
</dbReference>
<dbReference type="EMBL" id="PDCK01000045">
    <property type="protein sequence ID" value="PRQ20589.1"/>
    <property type="molecule type" value="Genomic_DNA"/>
</dbReference>
<organism evidence="1 2">
    <name type="scientific">Rosa chinensis</name>
    <name type="common">China rose</name>
    <dbReference type="NCBI Taxonomy" id="74649"/>
    <lineage>
        <taxon>Eukaryota</taxon>
        <taxon>Viridiplantae</taxon>
        <taxon>Streptophyta</taxon>
        <taxon>Embryophyta</taxon>
        <taxon>Tracheophyta</taxon>
        <taxon>Spermatophyta</taxon>
        <taxon>Magnoliopsida</taxon>
        <taxon>eudicotyledons</taxon>
        <taxon>Gunneridae</taxon>
        <taxon>Pentapetalae</taxon>
        <taxon>rosids</taxon>
        <taxon>fabids</taxon>
        <taxon>Rosales</taxon>
        <taxon>Rosaceae</taxon>
        <taxon>Rosoideae</taxon>
        <taxon>Rosoideae incertae sedis</taxon>
        <taxon>Rosa</taxon>
    </lineage>
</organism>
<dbReference type="AlphaFoldDB" id="A0A2P6PF84"/>